<comment type="similarity">
    <text evidence="12">Belongs to the cytochrome b561 family.</text>
</comment>
<evidence type="ECO:0000256" key="9">
    <source>
        <dbReference type="ARBA" id="ARBA00022989"/>
    </source>
</evidence>
<feature type="domain" description="Cytochrome b561 bacterial/Ni-hydrogenase" evidence="15">
    <location>
        <begin position="9"/>
        <end position="182"/>
    </location>
</feature>
<proteinExistence type="inferred from homology"/>
<keyword evidence="5" id="KW-0349">Heme</keyword>
<evidence type="ECO:0000256" key="13">
    <source>
        <dbReference type="SAM" id="MobiDB-lite"/>
    </source>
</evidence>
<dbReference type="RefSeq" id="WP_100673946.1">
    <property type="nucleotide sequence ID" value="NZ_JAHVCK010000015.1"/>
</dbReference>
<keyword evidence="11 14" id="KW-0472">Membrane</keyword>
<evidence type="ECO:0000256" key="1">
    <source>
        <dbReference type="ARBA" id="ARBA00001970"/>
    </source>
</evidence>
<dbReference type="GO" id="GO:0022904">
    <property type="term" value="P:respiratory electron transport chain"/>
    <property type="evidence" value="ECO:0007669"/>
    <property type="project" value="InterPro"/>
</dbReference>
<dbReference type="Gene3D" id="1.20.950.20">
    <property type="entry name" value="Transmembrane di-heme cytochromes, Chain C"/>
    <property type="match status" value="1"/>
</dbReference>
<evidence type="ECO:0000256" key="7">
    <source>
        <dbReference type="ARBA" id="ARBA00022723"/>
    </source>
</evidence>
<feature type="compositionally biased region" description="Basic and acidic residues" evidence="13">
    <location>
        <begin position="195"/>
        <end position="208"/>
    </location>
</feature>
<keyword evidence="7" id="KW-0479">Metal-binding</keyword>
<dbReference type="Proteomes" id="UP000231987">
    <property type="component" value="Unassembled WGS sequence"/>
</dbReference>
<evidence type="ECO:0000256" key="5">
    <source>
        <dbReference type="ARBA" id="ARBA00022617"/>
    </source>
</evidence>
<feature type="region of interest" description="Disordered" evidence="13">
    <location>
        <begin position="187"/>
        <end position="208"/>
    </location>
</feature>
<keyword evidence="8" id="KW-0249">Electron transport</keyword>
<evidence type="ECO:0000313" key="16">
    <source>
        <dbReference type="EMBL" id="PJR12588.1"/>
    </source>
</evidence>
<organism evidence="16 17">
    <name type="scientific">Rhizobium meliloti</name>
    <name type="common">Ensifer meliloti</name>
    <name type="synonym">Sinorhizobium meliloti</name>
    <dbReference type="NCBI Taxonomy" id="382"/>
    <lineage>
        <taxon>Bacteria</taxon>
        <taxon>Pseudomonadati</taxon>
        <taxon>Pseudomonadota</taxon>
        <taxon>Alphaproteobacteria</taxon>
        <taxon>Hyphomicrobiales</taxon>
        <taxon>Rhizobiaceae</taxon>
        <taxon>Sinorhizobium/Ensifer group</taxon>
        <taxon>Sinorhizobium</taxon>
    </lineage>
</organism>
<name>A0A2J0YWP7_RHIML</name>
<evidence type="ECO:0000256" key="3">
    <source>
        <dbReference type="ARBA" id="ARBA00022448"/>
    </source>
</evidence>
<dbReference type="EMBL" id="NJGD01000015">
    <property type="protein sequence ID" value="PJR12588.1"/>
    <property type="molecule type" value="Genomic_DNA"/>
</dbReference>
<dbReference type="GO" id="GO:0005886">
    <property type="term" value="C:plasma membrane"/>
    <property type="evidence" value="ECO:0007669"/>
    <property type="project" value="UniProtKB-SubCell"/>
</dbReference>
<dbReference type="InterPro" id="IPR052168">
    <property type="entry name" value="Cytochrome_b561_oxidase"/>
</dbReference>
<feature type="transmembrane region" description="Helical" evidence="14">
    <location>
        <begin position="142"/>
        <end position="167"/>
    </location>
</feature>
<dbReference type="AlphaFoldDB" id="A0A2J0YWP7"/>
<dbReference type="InterPro" id="IPR011577">
    <property type="entry name" value="Cyt_b561_bac/Ni-Hgenase"/>
</dbReference>
<dbReference type="Pfam" id="PF01292">
    <property type="entry name" value="Ni_hydr_CYTB"/>
    <property type="match status" value="1"/>
</dbReference>
<keyword evidence="3" id="KW-0813">Transport</keyword>
<dbReference type="SUPFAM" id="SSF81342">
    <property type="entry name" value="Transmembrane di-heme cytochromes"/>
    <property type="match status" value="1"/>
</dbReference>
<keyword evidence="4" id="KW-1003">Cell membrane</keyword>
<evidence type="ECO:0000256" key="12">
    <source>
        <dbReference type="ARBA" id="ARBA00037975"/>
    </source>
</evidence>
<comment type="subcellular location">
    <subcellularLocation>
        <location evidence="2">Cell membrane</location>
        <topology evidence="2">Multi-pass membrane protein</topology>
    </subcellularLocation>
</comment>
<sequence>MLRNSDNGFGTVTIALHWTIAVLILGLILAGIVMRRIEIDPALQFSLYQWHKSFGFTALGLAAFRMLWWLVETSPAASPTLGPMEHMAARATHLSLIALALLVPLSGWAVVSVSTLAIPSFYFNLIVIPHLPLPTSGASEAFWAFAHATLAYVTLGLVAIHAAAAFYHHLVRRDLVLIRMLRSGPMPRTGSTADTSEKDDTVVERKRI</sequence>
<evidence type="ECO:0000256" key="14">
    <source>
        <dbReference type="SAM" id="Phobius"/>
    </source>
</evidence>
<dbReference type="InterPro" id="IPR016174">
    <property type="entry name" value="Di-haem_cyt_TM"/>
</dbReference>
<keyword evidence="6 14" id="KW-0812">Transmembrane</keyword>
<evidence type="ECO:0000256" key="8">
    <source>
        <dbReference type="ARBA" id="ARBA00022982"/>
    </source>
</evidence>
<feature type="transmembrane region" description="Helical" evidence="14">
    <location>
        <begin position="54"/>
        <end position="71"/>
    </location>
</feature>
<evidence type="ECO:0000313" key="17">
    <source>
        <dbReference type="Proteomes" id="UP000231987"/>
    </source>
</evidence>
<evidence type="ECO:0000259" key="15">
    <source>
        <dbReference type="Pfam" id="PF01292"/>
    </source>
</evidence>
<dbReference type="GO" id="GO:0020037">
    <property type="term" value="F:heme binding"/>
    <property type="evidence" value="ECO:0007669"/>
    <property type="project" value="TreeGrafter"/>
</dbReference>
<evidence type="ECO:0000256" key="6">
    <source>
        <dbReference type="ARBA" id="ARBA00022692"/>
    </source>
</evidence>
<evidence type="ECO:0000256" key="4">
    <source>
        <dbReference type="ARBA" id="ARBA00022475"/>
    </source>
</evidence>
<dbReference type="GO" id="GO:0046872">
    <property type="term" value="F:metal ion binding"/>
    <property type="evidence" value="ECO:0007669"/>
    <property type="project" value="UniProtKB-KW"/>
</dbReference>
<dbReference type="PANTHER" id="PTHR30529">
    <property type="entry name" value="CYTOCHROME B561"/>
    <property type="match status" value="1"/>
</dbReference>
<protein>
    <submittedName>
        <fullName evidence="16">Cytochrome b</fullName>
    </submittedName>
</protein>
<evidence type="ECO:0000256" key="10">
    <source>
        <dbReference type="ARBA" id="ARBA00023004"/>
    </source>
</evidence>
<gene>
    <name evidence="16" type="ORF">CEJ86_25445</name>
</gene>
<accession>A0A2J0YWP7</accession>
<reference evidence="16 17" key="1">
    <citation type="submission" date="2017-06" db="EMBL/GenBank/DDBJ databases">
        <title>Ensifer strains isolated from leguminous trees and herbs display diverse denitrification phenotypes with some acting as strong N2O sinks.</title>
        <authorList>
            <person name="Woliy K."/>
            <person name="Mania D."/>
            <person name="Bakken L.R."/>
            <person name="Frostegard A."/>
        </authorList>
    </citation>
    <scope>NUCLEOTIDE SEQUENCE [LARGE SCALE GENOMIC DNA]</scope>
    <source>
        <strain evidence="16 17">AC50a</strain>
    </source>
</reference>
<feature type="transmembrane region" description="Helical" evidence="14">
    <location>
        <begin position="92"/>
        <end position="122"/>
    </location>
</feature>
<evidence type="ECO:0000256" key="2">
    <source>
        <dbReference type="ARBA" id="ARBA00004651"/>
    </source>
</evidence>
<feature type="transmembrane region" description="Helical" evidence="14">
    <location>
        <begin position="12"/>
        <end position="34"/>
    </location>
</feature>
<evidence type="ECO:0000256" key="11">
    <source>
        <dbReference type="ARBA" id="ARBA00023136"/>
    </source>
</evidence>
<keyword evidence="10" id="KW-0408">Iron</keyword>
<keyword evidence="9 14" id="KW-1133">Transmembrane helix</keyword>
<dbReference type="PANTHER" id="PTHR30529:SF1">
    <property type="entry name" value="CYTOCHROME B561 HOMOLOG 2"/>
    <property type="match status" value="1"/>
</dbReference>
<comment type="caution">
    <text evidence="16">The sequence shown here is derived from an EMBL/GenBank/DDBJ whole genome shotgun (WGS) entry which is preliminary data.</text>
</comment>
<dbReference type="GO" id="GO:0009055">
    <property type="term" value="F:electron transfer activity"/>
    <property type="evidence" value="ECO:0007669"/>
    <property type="project" value="InterPro"/>
</dbReference>
<comment type="cofactor">
    <cofactor evidence="1">
        <name>heme b</name>
        <dbReference type="ChEBI" id="CHEBI:60344"/>
    </cofactor>
</comment>